<dbReference type="Proteomes" id="UP000799771">
    <property type="component" value="Unassembled WGS sequence"/>
</dbReference>
<dbReference type="AlphaFoldDB" id="A0A6A5ZUP6"/>
<dbReference type="EMBL" id="ML977527">
    <property type="protein sequence ID" value="KAF2123442.1"/>
    <property type="molecule type" value="Genomic_DNA"/>
</dbReference>
<feature type="region of interest" description="Disordered" evidence="1">
    <location>
        <begin position="520"/>
        <end position="544"/>
    </location>
</feature>
<feature type="compositionally biased region" description="Acidic residues" evidence="1">
    <location>
        <begin position="523"/>
        <end position="534"/>
    </location>
</feature>
<reference evidence="2" key="1">
    <citation type="journal article" date="2020" name="Stud. Mycol.">
        <title>101 Dothideomycetes genomes: a test case for predicting lifestyles and emergence of pathogens.</title>
        <authorList>
            <person name="Haridas S."/>
            <person name="Albert R."/>
            <person name="Binder M."/>
            <person name="Bloem J."/>
            <person name="Labutti K."/>
            <person name="Salamov A."/>
            <person name="Andreopoulos B."/>
            <person name="Baker S."/>
            <person name="Barry K."/>
            <person name="Bills G."/>
            <person name="Bluhm B."/>
            <person name="Cannon C."/>
            <person name="Castanera R."/>
            <person name="Culley D."/>
            <person name="Daum C."/>
            <person name="Ezra D."/>
            <person name="Gonzalez J."/>
            <person name="Henrissat B."/>
            <person name="Kuo A."/>
            <person name="Liang C."/>
            <person name="Lipzen A."/>
            <person name="Lutzoni F."/>
            <person name="Magnuson J."/>
            <person name="Mondo S."/>
            <person name="Nolan M."/>
            <person name="Ohm R."/>
            <person name="Pangilinan J."/>
            <person name="Park H.-J."/>
            <person name="Ramirez L."/>
            <person name="Alfaro M."/>
            <person name="Sun H."/>
            <person name="Tritt A."/>
            <person name="Yoshinaga Y."/>
            <person name="Zwiers L.-H."/>
            <person name="Turgeon B."/>
            <person name="Goodwin S."/>
            <person name="Spatafora J."/>
            <person name="Crous P."/>
            <person name="Grigoriev I."/>
        </authorList>
    </citation>
    <scope>NUCLEOTIDE SEQUENCE</scope>
    <source>
        <strain evidence="2">CBS 119687</strain>
    </source>
</reference>
<gene>
    <name evidence="2" type="ORF">P153DRAFT_401922</name>
</gene>
<evidence type="ECO:0000313" key="3">
    <source>
        <dbReference type="Proteomes" id="UP000799771"/>
    </source>
</evidence>
<evidence type="ECO:0000256" key="1">
    <source>
        <dbReference type="SAM" id="MobiDB-lite"/>
    </source>
</evidence>
<protein>
    <submittedName>
        <fullName evidence="2">Uncharacterized protein</fullName>
    </submittedName>
</protein>
<keyword evidence="3" id="KW-1185">Reference proteome</keyword>
<name>A0A6A5ZUP6_9PLEO</name>
<dbReference type="GeneID" id="54412383"/>
<accession>A0A6A5ZUP6</accession>
<dbReference type="OrthoDB" id="3800294at2759"/>
<dbReference type="RefSeq" id="XP_033517836.1">
    <property type="nucleotide sequence ID" value="XM_033671951.1"/>
</dbReference>
<organism evidence="2 3">
    <name type="scientific">Dothidotthia symphoricarpi CBS 119687</name>
    <dbReference type="NCBI Taxonomy" id="1392245"/>
    <lineage>
        <taxon>Eukaryota</taxon>
        <taxon>Fungi</taxon>
        <taxon>Dikarya</taxon>
        <taxon>Ascomycota</taxon>
        <taxon>Pezizomycotina</taxon>
        <taxon>Dothideomycetes</taxon>
        <taxon>Pleosporomycetidae</taxon>
        <taxon>Pleosporales</taxon>
        <taxon>Dothidotthiaceae</taxon>
        <taxon>Dothidotthia</taxon>
    </lineage>
</organism>
<evidence type="ECO:0000313" key="2">
    <source>
        <dbReference type="EMBL" id="KAF2123442.1"/>
    </source>
</evidence>
<proteinExistence type="predicted"/>
<sequence length="544" mass="61611">MSKFLTFQILDDSNLNDNYKQGFCDEEVDQKASTSSGGTDVCNSASADAILARTRSWLDAKCLQEQASADWAPEFSRERWSTFQEQEGSIHGSPAIDTTILERIHAGRGPRDPSYEVDLLAAVRLEPVEMIEGPEPEYVRETYKATSKVLLEWNLHISADKYDPELSKALVGVLNERVRLFGEVQKGTANPTILNKTSDSSRQIIQALCALRPEVARFSTLNPTTILYILWAYIGRAVPDMDDDLKYATMRVLLGERLLMSSVKNKRRREMMEDDIKTSRQRGEMIRVQRLEEERSKEERILCEAAKTETRQRIKYARRGVREEALRELQQLTLLQAAQKWAFGDKTIPPWTGLHQACADADTNLRRTLLQKADDLDASCHALDANADLFRRLHRKVLTRALKFVGRDLNCDDATREKVIKERMNDPDTLRMMIEVNADLAGQKQAAGQLHEQMDMVEASLNPLLDAAKVQYRAHDGLSRVLNCEQSLSVSGDFDAEMQEKCGPDRDEVVLMMMRELQATGDEASELSVEDEDQGASRENNSHL</sequence>